<name>A0A6J1SKH1_FRAOC</name>
<evidence type="ECO:0000256" key="3">
    <source>
        <dbReference type="ARBA" id="ARBA00009481"/>
    </source>
</evidence>
<evidence type="ECO:0000256" key="13">
    <source>
        <dbReference type="ARBA" id="ARBA00045128"/>
    </source>
</evidence>
<accession>A0A6J1SKH1</accession>
<comment type="subcellular location">
    <subcellularLocation>
        <location evidence="1">Endoplasmic reticulum membrane</location>
        <topology evidence="1">Single-pass membrane protein</topology>
    </subcellularLocation>
</comment>
<feature type="domain" description="ALG11 mannosyltransferase N-terminal" evidence="16">
    <location>
        <begin position="59"/>
        <end position="264"/>
    </location>
</feature>
<evidence type="ECO:0000256" key="10">
    <source>
        <dbReference type="ARBA" id="ARBA00022989"/>
    </source>
</evidence>
<reference evidence="18" key="1">
    <citation type="submission" date="2025-08" db="UniProtKB">
        <authorList>
            <consortium name="RefSeq"/>
        </authorList>
    </citation>
    <scope>IDENTIFICATION</scope>
    <source>
        <tissue evidence="18">Whole organism</tissue>
    </source>
</reference>
<organism evidence="17 18">
    <name type="scientific">Frankliniella occidentalis</name>
    <name type="common">Western flower thrips</name>
    <name type="synonym">Euthrips occidentalis</name>
    <dbReference type="NCBI Taxonomy" id="133901"/>
    <lineage>
        <taxon>Eukaryota</taxon>
        <taxon>Metazoa</taxon>
        <taxon>Ecdysozoa</taxon>
        <taxon>Arthropoda</taxon>
        <taxon>Hexapoda</taxon>
        <taxon>Insecta</taxon>
        <taxon>Pterygota</taxon>
        <taxon>Neoptera</taxon>
        <taxon>Paraneoptera</taxon>
        <taxon>Thysanoptera</taxon>
        <taxon>Terebrantia</taxon>
        <taxon>Thripoidea</taxon>
        <taxon>Thripidae</taxon>
        <taxon>Frankliniella</taxon>
    </lineage>
</organism>
<dbReference type="GO" id="GO:0004377">
    <property type="term" value="F:GDP-Man:Man(3)GlcNAc(2)-PP-Dol alpha-1,2-mannosyltransferase activity"/>
    <property type="evidence" value="ECO:0007669"/>
    <property type="project" value="UniProtKB-UniRule"/>
</dbReference>
<dbReference type="EC" id="2.4.1.131" evidence="4 14"/>
<dbReference type="PANTHER" id="PTHR45919">
    <property type="entry name" value="GDP-MAN:MAN(3)GLCNAC(2)-PP-DOL ALPHA-1,2-MANNOSYLTRANSFERASE"/>
    <property type="match status" value="1"/>
</dbReference>
<keyword evidence="11 14" id="KW-0472">Membrane</keyword>
<evidence type="ECO:0000313" key="17">
    <source>
        <dbReference type="Proteomes" id="UP000504606"/>
    </source>
</evidence>
<dbReference type="PANTHER" id="PTHR45919:SF1">
    <property type="entry name" value="GDP-MAN:MAN(3)GLCNAC(2)-PP-DOL ALPHA-1,2-MANNOSYLTRANSFERASE"/>
    <property type="match status" value="1"/>
</dbReference>
<keyword evidence="9 14" id="KW-0256">Endoplasmic reticulum</keyword>
<dbReference type="Gene3D" id="3.40.50.2000">
    <property type="entry name" value="Glycogen Phosphorylase B"/>
    <property type="match status" value="1"/>
</dbReference>
<evidence type="ECO:0000256" key="12">
    <source>
        <dbReference type="ARBA" id="ARBA00045065"/>
    </source>
</evidence>
<evidence type="ECO:0000256" key="14">
    <source>
        <dbReference type="RuleBase" id="RU367051"/>
    </source>
</evidence>
<evidence type="ECO:0000259" key="15">
    <source>
        <dbReference type="Pfam" id="PF00534"/>
    </source>
</evidence>
<keyword evidence="10 14" id="KW-1133">Transmembrane helix</keyword>
<dbReference type="SUPFAM" id="SSF53756">
    <property type="entry name" value="UDP-Glycosyltransferase/glycogen phosphorylase"/>
    <property type="match status" value="1"/>
</dbReference>
<dbReference type="KEGG" id="foc:113208806"/>
<evidence type="ECO:0000256" key="9">
    <source>
        <dbReference type="ARBA" id="ARBA00022824"/>
    </source>
</evidence>
<keyword evidence="8 14" id="KW-0812">Transmembrane</keyword>
<evidence type="ECO:0000259" key="16">
    <source>
        <dbReference type="Pfam" id="PF15924"/>
    </source>
</evidence>
<dbReference type="CTD" id="440138"/>
<dbReference type="UniPathway" id="UPA00378"/>
<feature type="transmembrane region" description="Helical" evidence="14">
    <location>
        <begin position="12"/>
        <end position="38"/>
    </location>
</feature>
<keyword evidence="7 14" id="KW-0808">Transferase</keyword>
<comment type="similarity">
    <text evidence="3 14">Belongs to the glycosyltransferase group 1 family. Glycosyltransferase 4 subfamily.</text>
</comment>
<comment type="pathway">
    <text evidence="2 14">Protein modification; protein glycosylation.</text>
</comment>
<dbReference type="OrthoDB" id="2276068at2759"/>
<dbReference type="GeneID" id="113208806"/>
<evidence type="ECO:0000256" key="2">
    <source>
        <dbReference type="ARBA" id="ARBA00004922"/>
    </source>
</evidence>
<dbReference type="AlphaFoldDB" id="A0A6J1SKH1"/>
<dbReference type="RefSeq" id="XP_026281774.1">
    <property type="nucleotide sequence ID" value="XM_026425989.2"/>
</dbReference>
<dbReference type="GO" id="GO:0005789">
    <property type="term" value="C:endoplasmic reticulum membrane"/>
    <property type="evidence" value="ECO:0007669"/>
    <property type="project" value="UniProtKB-SubCell"/>
</dbReference>
<dbReference type="FunFam" id="3.40.50.2000:FF:000227">
    <property type="entry name" value="Alpha-1,2-mannosyltransferase"/>
    <property type="match status" value="1"/>
</dbReference>
<keyword evidence="6 14" id="KW-0328">Glycosyltransferase</keyword>
<dbReference type="InterPro" id="IPR038013">
    <property type="entry name" value="ALG11"/>
</dbReference>
<gene>
    <name evidence="18" type="primary">LOC113208806</name>
</gene>
<keyword evidence="17" id="KW-1185">Reference proteome</keyword>
<evidence type="ECO:0000256" key="11">
    <source>
        <dbReference type="ARBA" id="ARBA00023136"/>
    </source>
</evidence>
<dbReference type="Proteomes" id="UP000504606">
    <property type="component" value="Unplaced"/>
</dbReference>
<evidence type="ECO:0000313" key="18">
    <source>
        <dbReference type="RefSeq" id="XP_026281774.1"/>
    </source>
</evidence>
<evidence type="ECO:0000256" key="1">
    <source>
        <dbReference type="ARBA" id="ARBA00004389"/>
    </source>
</evidence>
<dbReference type="InterPro" id="IPR031814">
    <property type="entry name" value="ALG11_N"/>
</dbReference>
<evidence type="ECO:0000256" key="4">
    <source>
        <dbReference type="ARBA" id="ARBA00012645"/>
    </source>
</evidence>
<dbReference type="InterPro" id="IPR001296">
    <property type="entry name" value="Glyco_trans_1"/>
</dbReference>
<protein>
    <recommendedName>
        <fullName evidence="5 14">GDP-Man:Man(3)GlcNAc(2)-PP-Dol alpha-1,2-mannosyltransferase</fullName>
        <ecNumber evidence="4 14">2.4.1.131</ecNumber>
    </recommendedName>
</protein>
<proteinExistence type="inferred from homology"/>
<evidence type="ECO:0000256" key="7">
    <source>
        <dbReference type="ARBA" id="ARBA00022679"/>
    </source>
</evidence>
<evidence type="ECO:0000256" key="5">
    <source>
        <dbReference type="ARBA" id="ARBA00022018"/>
    </source>
</evidence>
<feature type="domain" description="Glycosyl transferase family 1" evidence="15">
    <location>
        <begin position="307"/>
        <end position="481"/>
    </location>
</feature>
<evidence type="ECO:0000256" key="6">
    <source>
        <dbReference type="ARBA" id="ARBA00022676"/>
    </source>
</evidence>
<evidence type="ECO:0000256" key="8">
    <source>
        <dbReference type="ARBA" id="ARBA00022692"/>
    </source>
</evidence>
<dbReference type="Pfam" id="PF00534">
    <property type="entry name" value="Glycos_transf_1"/>
    <property type="match status" value="1"/>
</dbReference>
<dbReference type="GO" id="GO:0006487">
    <property type="term" value="P:protein N-linked glycosylation"/>
    <property type="evidence" value="ECO:0007669"/>
    <property type="project" value="TreeGrafter"/>
</dbReference>
<dbReference type="Pfam" id="PF15924">
    <property type="entry name" value="ALG11_N"/>
    <property type="match status" value="1"/>
</dbReference>
<sequence length="508" mass="57854">MACFSCIMDPLWIAIKVLTILLLLLLCVLSVVLPVMIVTSRKHFRKKREMESNSDKPISVAFFHPYCNTGAGGERVLWCAVRALQTRYPGTKVVVYTGDLEASPEEIINRVRQRLNIELPEPVEFVYLHKRGWVEADNYPTFTLLGQSLGSLILGMEALNAFLPDVYLDTMGYAFTLPLFRYIGGCRVGCYTHYPTISTDMLRRVSSRSIQYNNSHYVARSPFLTGGKIIYYKMFAWIYGIMGRCAEIVMVNSSWTEEHINDIWKIPLKTHRVYPPCDTEDLKKVPIPIADDEDFLISSQSGDVKNEMGKKLIKIVSVGQFRPEKDHPLQLRAMYQLRQCVSEELWDRICLVFVGSCRGSADEARVKDMKDLCRHLSLENNVEFRVNVPYDELKKELQEGTIGLHAMWNEHFGIGVVECMAAGLIMIAHRSGGPQMDIVIEEEGSRNGFLAADENEFAIAIVKILRMASKERRSIREAARSSVDRFSVKEFEKGFLRSTAPFFNQIST</sequence>
<comment type="function">
    <text evidence="13">GDP-Man:Man(3)GlcNAc(2)-PP-Dol alpha-1,2-mannosyltransferase that operates in the biosynthetic pathway of dolichol-linked oligosaccharides, the glycan precursors employed in protein asparagine (N)-glycosylation. The assembly of dolichol-linked oligosaccharides begins on the cytosolic side of the endoplasmic reticulum membrane and finishes in its lumen. The sequential addition of sugars to dolichol pyrophosphate produces dolichol-linked oligosaccharides containing fourteen sugars, including two GlcNAcs, nine mannoses and three glucoses. Once assembled, the oligosaccharide is transferred from the lipid to nascent proteins by oligosaccharyltransferases. Catalyzes, on the cytoplasmic face of the endoplasmic reticulum, the addition of the fourth and fifth mannose residues to the dolichol-linked oligosaccharide chain, to produce Man(5)GlcNAc(2)-PP-dolichol core oligosaccharide. Man(5)GlcNAc(2)-PP-dolichol is a substrate for ALG3, the following enzyme in the biosynthetic pathway.</text>
</comment>
<comment type="catalytic activity">
    <reaction evidence="12 14">
        <text>an alpha-D-Man-(1-&gt;3)-[alpha-D-Man-(1-&gt;6)]-beta-D-Man-(1-&gt;4)-beta-D-GlcNAc-(1-&gt;4)-alpha-D-GlcNAc-diphospho-di-trans,poly-cis-dolichol + 2 GDP-alpha-D-mannose = an alpha-D-Man-(1-&gt;2)-alpha-D-Man-(1-&gt;2)-alpha-D-Man-(1-&gt;3)-[alpha-D-Man-(1-&gt;6)]-beta-D-Man-(1-&gt;4)-beta-D-GlcNAc-(1-&gt;4)-alpha-D-GlcNAc-diphospho-di-trans,poly-cis-dolichol + 2 GDP + 2 H(+)</text>
        <dbReference type="Rhea" id="RHEA:29523"/>
        <dbReference type="Rhea" id="RHEA-COMP:19515"/>
        <dbReference type="Rhea" id="RHEA-COMP:19516"/>
        <dbReference type="ChEBI" id="CHEBI:15378"/>
        <dbReference type="ChEBI" id="CHEBI:57527"/>
        <dbReference type="ChEBI" id="CHEBI:58189"/>
        <dbReference type="ChEBI" id="CHEBI:132511"/>
        <dbReference type="ChEBI" id="CHEBI:132515"/>
        <dbReference type="EC" id="2.4.1.131"/>
    </reaction>
    <physiologicalReaction direction="left-to-right" evidence="12 14">
        <dbReference type="Rhea" id="RHEA:29524"/>
    </physiologicalReaction>
</comment>
<dbReference type="CDD" id="cd03806">
    <property type="entry name" value="GT4_ALG11-like"/>
    <property type="match status" value="1"/>
</dbReference>